<dbReference type="InterPro" id="IPR049940">
    <property type="entry name" value="GluQ/Sye"/>
</dbReference>
<comment type="catalytic activity">
    <reaction evidence="10">
        <text>tRNA(Glu) + L-glutamate + ATP = L-glutamyl-tRNA(Glu) + AMP + diphosphate</text>
        <dbReference type="Rhea" id="RHEA:23540"/>
        <dbReference type="Rhea" id="RHEA-COMP:9663"/>
        <dbReference type="Rhea" id="RHEA-COMP:9680"/>
        <dbReference type="ChEBI" id="CHEBI:29985"/>
        <dbReference type="ChEBI" id="CHEBI:30616"/>
        <dbReference type="ChEBI" id="CHEBI:33019"/>
        <dbReference type="ChEBI" id="CHEBI:78442"/>
        <dbReference type="ChEBI" id="CHEBI:78520"/>
        <dbReference type="ChEBI" id="CHEBI:456215"/>
        <dbReference type="EC" id="6.1.1.17"/>
    </reaction>
</comment>
<dbReference type="PANTHER" id="PTHR43311:SF2">
    <property type="entry name" value="GLUTAMATE--TRNA LIGASE, MITOCHONDRIAL-RELATED"/>
    <property type="match status" value="1"/>
</dbReference>
<comment type="subunit">
    <text evidence="3 10">Monomer.</text>
</comment>
<evidence type="ECO:0000256" key="3">
    <source>
        <dbReference type="ARBA" id="ARBA00011245"/>
    </source>
</evidence>
<dbReference type="InterPro" id="IPR014729">
    <property type="entry name" value="Rossmann-like_a/b/a_fold"/>
</dbReference>
<evidence type="ECO:0000256" key="9">
    <source>
        <dbReference type="ARBA" id="ARBA00023146"/>
    </source>
</evidence>
<dbReference type="InterPro" id="IPR001412">
    <property type="entry name" value="aa-tRNA-synth_I_CS"/>
</dbReference>
<keyword evidence="6 10" id="KW-0547">Nucleotide-binding</keyword>
<evidence type="ECO:0000256" key="10">
    <source>
        <dbReference type="HAMAP-Rule" id="MF_00022"/>
    </source>
</evidence>
<comment type="function">
    <text evidence="10">Catalyzes the attachment of glutamate to tRNA(Glu) in a two-step reaction: glutamate is first activated by ATP to form Glu-AMP and then transferred to the acceptor end of tRNA(Glu).</text>
</comment>
<dbReference type="Proteomes" id="UP000885931">
    <property type="component" value="Unassembled WGS sequence"/>
</dbReference>
<evidence type="ECO:0000313" key="13">
    <source>
        <dbReference type="EMBL" id="HDM90167.1"/>
    </source>
</evidence>
<dbReference type="GO" id="GO:0005524">
    <property type="term" value="F:ATP binding"/>
    <property type="evidence" value="ECO:0007669"/>
    <property type="project" value="UniProtKB-UniRule"/>
</dbReference>
<dbReference type="InterPro" id="IPR000924">
    <property type="entry name" value="Glu/Gln-tRNA-synth"/>
</dbReference>
<feature type="short sequence motif" description="'KMSKS' region" evidence="10">
    <location>
        <begin position="228"/>
        <end position="232"/>
    </location>
</feature>
<evidence type="ECO:0000259" key="11">
    <source>
        <dbReference type="Pfam" id="PF00749"/>
    </source>
</evidence>
<keyword evidence="8 10" id="KW-0648">Protein biosynthesis</keyword>
<dbReference type="InterPro" id="IPR045462">
    <property type="entry name" value="aa-tRNA-synth_I_cd-bd"/>
</dbReference>
<comment type="subcellular location">
    <subcellularLocation>
        <location evidence="1 10">Cytoplasm</location>
    </subcellularLocation>
</comment>
<comment type="caution">
    <text evidence="10">Lacks conserved residue(s) required for the propagation of feature annotation.</text>
</comment>
<evidence type="ECO:0000256" key="2">
    <source>
        <dbReference type="ARBA" id="ARBA00007894"/>
    </source>
</evidence>
<dbReference type="Gene3D" id="1.10.8.70">
    <property type="entry name" value="Glutamate-tRNA synthetase, class I, anticodon-binding domain 1"/>
    <property type="match status" value="1"/>
</dbReference>
<dbReference type="Pfam" id="PF00749">
    <property type="entry name" value="tRNA-synt_1c"/>
    <property type="match status" value="1"/>
</dbReference>
<comment type="similarity">
    <text evidence="2 10">Belongs to the class-I aminoacyl-tRNA synthetase family. Glutamate--tRNA ligase type 1 subfamily.</text>
</comment>
<dbReference type="HAMAP" id="MF_00022">
    <property type="entry name" value="Glu_tRNA_synth_type1"/>
    <property type="match status" value="1"/>
</dbReference>
<dbReference type="GO" id="GO:0005829">
    <property type="term" value="C:cytosol"/>
    <property type="evidence" value="ECO:0007669"/>
    <property type="project" value="TreeGrafter"/>
</dbReference>
<dbReference type="CDD" id="cd00808">
    <property type="entry name" value="GluRS_core"/>
    <property type="match status" value="1"/>
</dbReference>
<feature type="domain" description="Aminoacyl-tRNA synthetase class I anticodon-binding" evidence="12">
    <location>
        <begin position="311"/>
        <end position="457"/>
    </location>
</feature>
<dbReference type="InterPro" id="IPR020752">
    <property type="entry name" value="Glu-tRNA-synth_I_codon-bd_sub1"/>
</dbReference>
<evidence type="ECO:0000256" key="4">
    <source>
        <dbReference type="ARBA" id="ARBA00022490"/>
    </source>
</evidence>
<dbReference type="PANTHER" id="PTHR43311">
    <property type="entry name" value="GLUTAMATE--TRNA LIGASE"/>
    <property type="match status" value="1"/>
</dbReference>
<dbReference type="NCBIfam" id="TIGR00464">
    <property type="entry name" value="gltX_bact"/>
    <property type="match status" value="1"/>
</dbReference>
<dbReference type="FunFam" id="3.40.50.620:FF:000007">
    <property type="entry name" value="Glutamate--tRNA ligase"/>
    <property type="match status" value="1"/>
</dbReference>
<dbReference type="InterPro" id="IPR020058">
    <property type="entry name" value="Glu/Gln-tRNA-synth_Ib_cat-dom"/>
</dbReference>
<keyword evidence="5 10" id="KW-0436">Ligase</keyword>
<dbReference type="GO" id="GO:0006424">
    <property type="term" value="P:glutamyl-tRNA aminoacylation"/>
    <property type="evidence" value="ECO:0007669"/>
    <property type="project" value="UniProtKB-UniRule"/>
</dbReference>
<dbReference type="InterPro" id="IPR033910">
    <property type="entry name" value="GluRS_core"/>
</dbReference>
<name>A0A7C0XAZ9_UNCW3</name>
<evidence type="ECO:0000256" key="6">
    <source>
        <dbReference type="ARBA" id="ARBA00022741"/>
    </source>
</evidence>
<feature type="binding site" evidence="10">
    <location>
        <position position="231"/>
    </location>
    <ligand>
        <name>ATP</name>
        <dbReference type="ChEBI" id="CHEBI:30616"/>
    </ligand>
</feature>
<comment type="caution">
    <text evidence="13">The sequence shown here is derived from an EMBL/GenBank/DDBJ whole genome shotgun (WGS) entry which is preliminary data.</text>
</comment>
<evidence type="ECO:0000256" key="1">
    <source>
        <dbReference type="ARBA" id="ARBA00004496"/>
    </source>
</evidence>
<keyword evidence="7 10" id="KW-0067">ATP-binding</keyword>
<dbReference type="GO" id="GO:0004818">
    <property type="term" value="F:glutamate-tRNA ligase activity"/>
    <property type="evidence" value="ECO:0007669"/>
    <property type="project" value="UniProtKB-UniRule"/>
</dbReference>
<evidence type="ECO:0000256" key="5">
    <source>
        <dbReference type="ARBA" id="ARBA00022598"/>
    </source>
</evidence>
<evidence type="ECO:0000256" key="8">
    <source>
        <dbReference type="ARBA" id="ARBA00022917"/>
    </source>
</evidence>
<sequence>MKKEVRVRFAPSPTGFLHVGGARTALYNWLFARHEGGKFLLRIEDTDRERSTPEMVDYIVEGLSWLGLDWDEEPIFQSHRLDVYKKYADDLVKRGLAYYARTVDEEQAGERTRREWVEAAPEEIGKVPLAVRFRVPVEGETSYEDLIRGLITFKNSEIGDFTILRSDGTPTYQLACVLDDHFMGITHVIRGEDHIPNTPKQILLYRAFGWDTPLFAHLPMILGPDKKKLSKRHGATAVLEYRDMGILPEALFNFLALLGWSPGEDREIVPKDEMIRLFDIRRVGKRAAVFDINKLLWMNSVYIRMKTDEELLRLVLPLFEERGLVKDDSDREKLLRLIPLLKERARVLPDFVEMGFYFFSDEFEYEEKGVRKYLQDPEVPGRLRLLRERLADIPEGEFRQEKIEETLRGLAGKLGIKAALLIHPTRLLLTGRTQGPGLFELMEVLGRDECLRRLDNYLKRVS</sequence>
<dbReference type="PRINTS" id="PR00987">
    <property type="entry name" value="TRNASYNTHGLU"/>
</dbReference>
<gene>
    <name evidence="10" type="primary">gltX</name>
    <name evidence="13" type="ORF">ENG67_03035</name>
</gene>
<dbReference type="SUPFAM" id="SSF52374">
    <property type="entry name" value="Nucleotidylyl transferase"/>
    <property type="match status" value="1"/>
</dbReference>
<dbReference type="InterPro" id="IPR004527">
    <property type="entry name" value="Glu-tRNA-ligase_bac/mito"/>
</dbReference>
<dbReference type="Pfam" id="PF19269">
    <property type="entry name" value="Anticodon_2"/>
    <property type="match status" value="1"/>
</dbReference>
<dbReference type="Gene3D" id="3.40.50.620">
    <property type="entry name" value="HUPs"/>
    <property type="match status" value="1"/>
</dbReference>
<dbReference type="InterPro" id="IPR020751">
    <property type="entry name" value="aa-tRNA-synth_I_codon-bd_sub2"/>
</dbReference>
<evidence type="ECO:0000256" key="7">
    <source>
        <dbReference type="ARBA" id="ARBA00022840"/>
    </source>
</evidence>
<keyword evidence="9 10" id="KW-0030">Aminoacyl-tRNA synthetase</keyword>
<dbReference type="PROSITE" id="PS00178">
    <property type="entry name" value="AA_TRNA_LIGASE_I"/>
    <property type="match status" value="1"/>
</dbReference>
<proteinExistence type="inferred from homology"/>
<protein>
    <recommendedName>
        <fullName evidence="10">Glutamate--tRNA ligase</fullName>
        <ecNumber evidence="10">6.1.1.17</ecNumber>
    </recommendedName>
    <alternativeName>
        <fullName evidence="10">Glutamyl-tRNA synthetase</fullName>
        <shortName evidence="10">GluRS</shortName>
    </alternativeName>
</protein>
<dbReference type="InterPro" id="IPR008925">
    <property type="entry name" value="aa_tRNA-synth_I_cd-bd_sf"/>
</dbReference>
<evidence type="ECO:0000259" key="12">
    <source>
        <dbReference type="Pfam" id="PF19269"/>
    </source>
</evidence>
<reference evidence="13" key="1">
    <citation type="journal article" date="2020" name="mSystems">
        <title>Genome- and Community-Level Interaction Insights into Carbon Utilization and Element Cycling Functions of Hydrothermarchaeota in Hydrothermal Sediment.</title>
        <authorList>
            <person name="Zhou Z."/>
            <person name="Liu Y."/>
            <person name="Xu W."/>
            <person name="Pan J."/>
            <person name="Luo Z.H."/>
            <person name="Li M."/>
        </authorList>
    </citation>
    <scope>NUCLEOTIDE SEQUENCE [LARGE SCALE GENOMIC DNA]</scope>
    <source>
        <strain evidence="13">HyVt-237</strain>
    </source>
</reference>
<feature type="short sequence motif" description="'HIGH' region" evidence="10">
    <location>
        <begin position="11"/>
        <end position="21"/>
    </location>
</feature>
<accession>A0A7C0XAZ9</accession>
<dbReference type="GO" id="GO:0008270">
    <property type="term" value="F:zinc ion binding"/>
    <property type="evidence" value="ECO:0007669"/>
    <property type="project" value="InterPro"/>
</dbReference>
<keyword evidence="4 10" id="KW-0963">Cytoplasm</keyword>
<dbReference type="SUPFAM" id="SSF48163">
    <property type="entry name" value="An anticodon-binding domain of class I aminoacyl-tRNA synthetases"/>
    <property type="match status" value="1"/>
</dbReference>
<dbReference type="EMBL" id="DRBW01000119">
    <property type="protein sequence ID" value="HDM90167.1"/>
    <property type="molecule type" value="Genomic_DNA"/>
</dbReference>
<dbReference type="GO" id="GO:0000049">
    <property type="term" value="F:tRNA binding"/>
    <property type="evidence" value="ECO:0007669"/>
    <property type="project" value="InterPro"/>
</dbReference>
<feature type="domain" description="Glutamyl/glutaminyl-tRNA synthetase class Ib catalytic" evidence="11">
    <location>
        <begin position="4"/>
        <end position="297"/>
    </location>
</feature>
<dbReference type="AlphaFoldDB" id="A0A7C0XAZ9"/>
<dbReference type="EC" id="6.1.1.17" evidence="10"/>
<organism evidence="13">
    <name type="scientific">candidate division WOR-3 bacterium</name>
    <dbReference type="NCBI Taxonomy" id="2052148"/>
    <lineage>
        <taxon>Bacteria</taxon>
        <taxon>Bacteria division WOR-3</taxon>
    </lineage>
</organism>
<dbReference type="Gene3D" id="1.10.10.350">
    <property type="match status" value="1"/>
</dbReference>